<dbReference type="InterPro" id="IPR025884">
    <property type="entry name" value="MeCpG-bd_2/3_C_dom"/>
</dbReference>
<dbReference type="PANTHER" id="PTHR12396:SF0">
    <property type="entry name" value="METHYL-CPG BINDING DOMAIN PROTEIN-LIKE, ISOFORM C"/>
    <property type="match status" value="1"/>
</dbReference>
<keyword evidence="4" id="KW-0804">Transcription</keyword>
<evidence type="ECO:0000256" key="3">
    <source>
        <dbReference type="ARBA" id="ARBA00023125"/>
    </source>
</evidence>
<evidence type="ECO:0000313" key="8">
    <source>
        <dbReference type="Proteomes" id="UP001652621"/>
    </source>
</evidence>
<dbReference type="Proteomes" id="UP001652621">
    <property type="component" value="Unplaced"/>
</dbReference>
<feature type="compositionally biased region" description="Low complexity" evidence="6">
    <location>
        <begin position="157"/>
        <end position="179"/>
    </location>
</feature>
<dbReference type="RefSeq" id="XP_058984545.1">
    <property type="nucleotide sequence ID" value="XM_059128562.1"/>
</dbReference>
<keyword evidence="3" id="KW-0238">DNA-binding</keyword>
<dbReference type="InterPro" id="IPR016177">
    <property type="entry name" value="DNA-bd_dom_sf"/>
</dbReference>
<dbReference type="InterPro" id="IPR032343">
    <property type="entry name" value="MBD2/MBD3_p55-bd"/>
</dbReference>
<dbReference type="PROSITE" id="PS50982">
    <property type="entry name" value="MBD"/>
    <property type="match status" value="1"/>
</dbReference>
<dbReference type="SUPFAM" id="SSF54171">
    <property type="entry name" value="DNA-binding domain"/>
    <property type="match status" value="1"/>
</dbReference>
<dbReference type="Gene3D" id="3.30.890.10">
    <property type="entry name" value="Methyl-cpg-binding Protein 2, Chain A"/>
    <property type="match status" value="1"/>
</dbReference>
<protein>
    <submittedName>
        <fullName evidence="9">Methyl-CpG-binding domain protein 2-like isoform X1</fullName>
    </submittedName>
</protein>
<dbReference type="SMART" id="SM00391">
    <property type="entry name" value="MBD"/>
    <property type="match status" value="1"/>
</dbReference>
<gene>
    <name evidence="9" type="primary">LOC131805422</name>
</gene>
<evidence type="ECO:0000256" key="6">
    <source>
        <dbReference type="SAM" id="MobiDB-lite"/>
    </source>
</evidence>
<evidence type="ECO:0000259" key="7">
    <source>
        <dbReference type="PROSITE" id="PS50982"/>
    </source>
</evidence>
<proteinExistence type="predicted"/>
<accession>A0ABM3VFG8</accession>
<dbReference type="Pfam" id="PF16564">
    <property type="entry name" value="MBDa"/>
    <property type="match status" value="1"/>
</dbReference>
<evidence type="ECO:0000256" key="2">
    <source>
        <dbReference type="ARBA" id="ARBA00023015"/>
    </source>
</evidence>
<feature type="domain" description="MBD" evidence="7">
    <location>
        <begin position="9"/>
        <end position="77"/>
    </location>
</feature>
<keyword evidence="8" id="KW-1185">Reference proteome</keyword>
<name>A0ABM3VFG8_MUSDO</name>
<keyword evidence="5" id="KW-0539">Nucleus</keyword>
<evidence type="ECO:0000256" key="5">
    <source>
        <dbReference type="ARBA" id="ARBA00023242"/>
    </source>
</evidence>
<keyword evidence="2" id="KW-0805">Transcription regulation</keyword>
<dbReference type="Pfam" id="PF01429">
    <property type="entry name" value="MBD"/>
    <property type="match status" value="1"/>
</dbReference>
<dbReference type="Pfam" id="PF14048">
    <property type="entry name" value="MBD_C"/>
    <property type="match status" value="1"/>
</dbReference>
<evidence type="ECO:0000256" key="4">
    <source>
        <dbReference type="ARBA" id="ARBA00023163"/>
    </source>
</evidence>
<comment type="subcellular location">
    <subcellularLocation>
        <location evidence="1">Nucleus</location>
    </subcellularLocation>
</comment>
<dbReference type="InterPro" id="IPR001739">
    <property type="entry name" value="Methyl_CpG_DNA-bd"/>
</dbReference>
<dbReference type="PANTHER" id="PTHR12396">
    <property type="entry name" value="METHYL-CPG BINDING PROTEIN, MBD"/>
    <property type="match status" value="1"/>
</dbReference>
<reference evidence="9" key="1">
    <citation type="submission" date="2025-08" db="UniProtKB">
        <authorList>
            <consortium name="RefSeq"/>
        </authorList>
    </citation>
    <scope>IDENTIFICATION</scope>
    <source>
        <strain evidence="9">Aabys</strain>
        <tissue evidence="9">Whole body</tissue>
    </source>
</reference>
<feature type="region of interest" description="Disordered" evidence="6">
    <location>
        <begin position="111"/>
        <end position="143"/>
    </location>
</feature>
<evidence type="ECO:0000313" key="9">
    <source>
        <dbReference type="RefSeq" id="XP_058984545.1"/>
    </source>
</evidence>
<dbReference type="GeneID" id="131805422"/>
<organism evidence="8 9">
    <name type="scientific">Musca domestica</name>
    <name type="common">House fly</name>
    <dbReference type="NCBI Taxonomy" id="7370"/>
    <lineage>
        <taxon>Eukaryota</taxon>
        <taxon>Metazoa</taxon>
        <taxon>Ecdysozoa</taxon>
        <taxon>Arthropoda</taxon>
        <taxon>Hexapoda</taxon>
        <taxon>Insecta</taxon>
        <taxon>Pterygota</taxon>
        <taxon>Neoptera</taxon>
        <taxon>Endopterygota</taxon>
        <taxon>Diptera</taxon>
        <taxon>Brachycera</taxon>
        <taxon>Muscomorpha</taxon>
        <taxon>Muscoidea</taxon>
        <taxon>Muscidae</taxon>
        <taxon>Musca</taxon>
    </lineage>
</organism>
<dbReference type="CDD" id="cd01396">
    <property type="entry name" value="MeCP2_MBD"/>
    <property type="match status" value="1"/>
</dbReference>
<feature type="region of interest" description="Disordered" evidence="6">
    <location>
        <begin position="157"/>
        <end position="183"/>
    </location>
</feature>
<evidence type="ECO:0000256" key="1">
    <source>
        <dbReference type="ARBA" id="ARBA00004123"/>
    </source>
</evidence>
<sequence>MQMSSNISIERKKVDCNALPKGWQREEVLRKSGISAGKVDVYYYSPTGKRIDSKPQLARYLGDAIDISSFDFQKGKFTMQLPPPSISLYRCLPGTSISASTAPVGCGIGGGTSSSTSSITIVPQPSTGHSLKRKHKSPLQTSAASTSYNILNSTTATTSSSLSSSSSATTSSNLSTSNLKQQQQLEFSRAMRTDASLVPPIRQTASIFKQPVTVVRNHEWNKVKHDTKQVAQDKPKQLFWEKRLENMRACHATGEEFDDIVLPKSIKALGPNIHEQTVMQSLATALHVLNTPVTGQTATKTEFQKNATAYINPDQPLMQGVLISEDDIRRQEDRVNLARRKLQEALKA</sequence>